<dbReference type="Gene3D" id="2.40.50.140">
    <property type="entry name" value="Nucleic acid-binding proteins"/>
    <property type="match status" value="1"/>
</dbReference>
<evidence type="ECO:0000256" key="2">
    <source>
        <dbReference type="PIRNR" id="PIRNR002070"/>
    </source>
</evidence>
<sequence length="134" mass="15347">MFKSIAATRAFSSTASNKFAKIQLLGRIGNITYKETKDNRPFLNYSLAVDRYAPNDAPEGKLTVTDWYSLSVFDDKQVAFFQNHLDKGAQIYAEADIKQKTVQDEAGEKLVYTTMYQTRYEVIRFPKKKEPTAE</sequence>
<protein>
    <recommendedName>
        <fullName evidence="2">Single-stranded DNA-binding protein</fullName>
    </recommendedName>
</protein>
<keyword evidence="2" id="KW-0496">Mitochondrion</keyword>
<dbReference type="SUPFAM" id="SSF50249">
    <property type="entry name" value="Nucleic acid-binding proteins"/>
    <property type="match status" value="1"/>
</dbReference>
<evidence type="ECO:0000313" key="4">
    <source>
        <dbReference type="Proteomes" id="UP000292447"/>
    </source>
</evidence>
<dbReference type="Pfam" id="PF00436">
    <property type="entry name" value="SSB"/>
    <property type="match status" value="1"/>
</dbReference>
<reference evidence="4" key="1">
    <citation type="submission" date="2019-03" db="EMBL/GenBank/DDBJ databases">
        <title>Snf2 controls pulcherriminic acid biosynthesis and connects pigmentation and antifungal activity of the yeast Metschnikowia pulcherrima.</title>
        <authorList>
            <person name="Gore-Lloyd D."/>
            <person name="Sumann I."/>
            <person name="Brachmann A.O."/>
            <person name="Schneeberger K."/>
            <person name="Ortiz-Merino R.A."/>
            <person name="Moreno-Beltran M."/>
            <person name="Schlaefli M."/>
            <person name="Kirner P."/>
            <person name="Santos Kron A."/>
            <person name="Wolfe K.H."/>
            <person name="Piel J."/>
            <person name="Ahrens C.H."/>
            <person name="Henk D."/>
            <person name="Freimoser F.M."/>
        </authorList>
    </citation>
    <scope>NUCLEOTIDE SEQUENCE [LARGE SCALE GENOMIC DNA]</scope>
    <source>
        <strain evidence="4">APC 1.2</strain>
    </source>
</reference>
<dbReference type="InterPro" id="IPR012340">
    <property type="entry name" value="NA-bd_OB-fold"/>
</dbReference>
<evidence type="ECO:0000313" key="3">
    <source>
        <dbReference type="EMBL" id="QBM90815.1"/>
    </source>
</evidence>
<dbReference type="STRING" id="2163413.A0A4P6XV88"/>
<gene>
    <name evidence="3" type="primary">MPUL0F04030</name>
    <name evidence="3" type="ORF">METSCH_F04030</name>
</gene>
<name>A0A4P6XV88_9ASCO</name>
<evidence type="ECO:0000256" key="1">
    <source>
        <dbReference type="ARBA" id="ARBA00023125"/>
    </source>
</evidence>
<dbReference type="GO" id="GO:0005739">
    <property type="term" value="C:mitochondrion"/>
    <property type="evidence" value="ECO:0007669"/>
    <property type="project" value="UniProtKB-SubCell"/>
</dbReference>
<keyword evidence="1 2" id="KW-0238">DNA-binding</keyword>
<dbReference type="GO" id="GO:0006260">
    <property type="term" value="P:DNA replication"/>
    <property type="evidence" value="ECO:0007669"/>
    <property type="project" value="InterPro"/>
</dbReference>
<dbReference type="PIRSF" id="PIRSF002070">
    <property type="entry name" value="SSB"/>
    <property type="match status" value="1"/>
</dbReference>
<proteinExistence type="predicted"/>
<organism evidence="3 4">
    <name type="scientific">Metschnikowia aff. pulcherrima</name>
    <dbReference type="NCBI Taxonomy" id="2163413"/>
    <lineage>
        <taxon>Eukaryota</taxon>
        <taxon>Fungi</taxon>
        <taxon>Dikarya</taxon>
        <taxon>Ascomycota</taxon>
        <taxon>Saccharomycotina</taxon>
        <taxon>Pichiomycetes</taxon>
        <taxon>Metschnikowiaceae</taxon>
        <taxon>Metschnikowia</taxon>
    </lineage>
</organism>
<dbReference type="AlphaFoldDB" id="A0A4P6XV88"/>
<keyword evidence="4" id="KW-1185">Reference proteome</keyword>
<dbReference type="InterPro" id="IPR000424">
    <property type="entry name" value="Primosome_PriB/ssb"/>
</dbReference>
<dbReference type="PROSITE" id="PS50935">
    <property type="entry name" value="SSB"/>
    <property type="match status" value="1"/>
</dbReference>
<accession>A0A4P6XV88</accession>
<dbReference type="GO" id="GO:0003697">
    <property type="term" value="F:single-stranded DNA binding"/>
    <property type="evidence" value="ECO:0007669"/>
    <property type="project" value="InterPro"/>
</dbReference>
<dbReference type="InterPro" id="IPR011344">
    <property type="entry name" value="ssDNA-bd"/>
</dbReference>
<dbReference type="Proteomes" id="UP000292447">
    <property type="component" value="Chromosome VI"/>
</dbReference>
<comment type="subcellular location">
    <subcellularLocation>
        <location evidence="2">Mitochondrion</location>
    </subcellularLocation>
</comment>
<dbReference type="EMBL" id="CP034461">
    <property type="protein sequence ID" value="QBM90815.1"/>
    <property type="molecule type" value="Genomic_DNA"/>
</dbReference>